<dbReference type="EMBL" id="CP071444">
    <property type="protein sequence ID" value="QSX07661.1"/>
    <property type="molecule type" value="Genomic_DNA"/>
</dbReference>
<name>A0A974XDD6_9FIRM</name>
<keyword evidence="3" id="KW-1185">Reference proteome</keyword>
<dbReference type="GO" id="GO:0004853">
    <property type="term" value="F:uroporphyrinogen decarboxylase activity"/>
    <property type="evidence" value="ECO:0007669"/>
    <property type="project" value="InterPro"/>
</dbReference>
<evidence type="ECO:0000313" key="2">
    <source>
        <dbReference type="EMBL" id="QSX07661.1"/>
    </source>
</evidence>
<dbReference type="Gene3D" id="3.20.20.210">
    <property type="match status" value="1"/>
</dbReference>
<dbReference type="Pfam" id="PF01208">
    <property type="entry name" value="URO-D"/>
    <property type="match status" value="1"/>
</dbReference>
<gene>
    <name evidence="2" type="ORF">J0B03_07410</name>
</gene>
<dbReference type="InterPro" id="IPR000257">
    <property type="entry name" value="Uroporphyrinogen_deCOase"/>
</dbReference>
<sequence length="339" mass="38213">MTLSMKENMVLFMDRKIPEWFPNYRTEVCPIIPSCVHERAPGDGTPAQLLGGTGVDWFGVNWLFEPNSGGSMVDPSFPPVLNDISKWKEVVQFPNLDKIDWASARKMDDGRIDENKFCVVTILNGPFERMHALMSMVEANCALLTDPEESFGLLMAIADYKIKLIDKIVEYYPVDMIEVHDDWGHQRNSFMSPDTWRNLIAPAMEKIIQHIKSKGIFAQVHSCGKVEPLIEDMINIGIDHWSSCQACNDIPGIIAGYGDQITCLGGMDTSDLVDPSVPREELKKRIEKRFKLLAKGGGLLPYGSRSYPILIELINEVIAENRDFLSNSENQELPHLQTV</sequence>
<dbReference type="PANTHER" id="PTHR47099">
    <property type="entry name" value="METHYLCOBAMIDE:COM METHYLTRANSFERASE MTBA"/>
    <property type="match status" value="1"/>
</dbReference>
<protein>
    <recommendedName>
        <fullName evidence="1">Uroporphyrinogen decarboxylase (URO-D) domain-containing protein</fullName>
    </recommendedName>
</protein>
<dbReference type="RefSeq" id="WP_207299003.1">
    <property type="nucleotide sequence ID" value="NZ_CP071444.1"/>
</dbReference>
<evidence type="ECO:0000313" key="3">
    <source>
        <dbReference type="Proteomes" id="UP000663499"/>
    </source>
</evidence>
<dbReference type="GO" id="GO:0006779">
    <property type="term" value="P:porphyrin-containing compound biosynthetic process"/>
    <property type="evidence" value="ECO:0007669"/>
    <property type="project" value="InterPro"/>
</dbReference>
<evidence type="ECO:0000259" key="1">
    <source>
        <dbReference type="Pfam" id="PF01208"/>
    </source>
</evidence>
<dbReference type="AlphaFoldDB" id="A0A974XDD6"/>
<dbReference type="Proteomes" id="UP000663499">
    <property type="component" value="Chromosome"/>
</dbReference>
<dbReference type="InterPro" id="IPR052024">
    <property type="entry name" value="Methanogen_methyltrans"/>
</dbReference>
<dbReference type="InterPro" id="IPR038071">
    <property type="entry name" value="UROD/MetE-like_sf"/>
</dbReference>
<accession>A0A974XDD6</accession>
<organism evidence="2 3">
    <name type="scientific">Alkalibacter rhizosphaerae</name>
    <dbReference type="NCBI Taxonomy" id="2815577"/>
    <lineage>
        <taxon>Bacteria</taxon>
        <taxon>Bacillati</taxon>
        <taxon>Bacillota</taxon>
        <taxon>Clostridia</taxon>
        <taxon>Eubacteriales</taxon>
        <taxon>Eubacteriaceae</taxon>
        <taxon>Alkalibacter</taxon>
    </lineage>
</organism>
<dbReference type="SUPFAM" id="SSF51726">
    <property type="entry name" value="UROD/MetE-like"/>
    <property type="match status" value="1"/>
</dbReference>
<dbReference type="KEGG" id="alka:J0B03_07410"/>
<feature type="domain" description="Uroporphyrinogen decarboxylase (URO-D)" evidence="1">
    <location>
        <begin position="116"/>
        <end position="288"/>
    </location>
</feature>
<dbReference type="PANTHER" id="PTHR47099:SF1">
    <property type="entry name" value="METHYLCOBAMIDE:COM METHYLTRANSFERASE MTBA"/>
    <property type="match status" value="1"/>
</dbReference>
<proteinExistence type="predicted"/>
<reference evidence="2" key="1">
    <citation type="submission" date="2021-03" db="EMBL/GenBank/DDBJ databases">
        <title>Alkalibacter marinus sp. nov., isolated from tidal flat sediment.</title>
        <authorList>
            <person name="Namirimu T."/>
            <person name="Yang J.-A."/>
            <person name="Yang S.-H."/>
            <person name="Kim Y.-J."/>
            <person name="Kwon K.K."/>
        </authorList>
    </citation>
    <scope>NUCLEOTIDE SEQUENCE</scope>
    <source>
        <strain evidence="2">ES005</strain>
    </source>
</reference>